<keyword evidence="3" id="KW-1185">Reference proteome</keyword>
<dbReference type="EMBL" id="MN812227">
    <property type="protein sequence ID" value="QHB40080.1"/>
    <property type="molecule type" value="Genomic_DNA"/>
</dbReference>
<evidence type="ECO:0000256" key="1">
    <source>
        <dbReference type="SAM" id="Phobius"/>
    </source>
</evidence>
<evidence type="ECO:0000313" key="3">
    <source>
        <dbReference type="Proteomes" id="UP000465108"/>
    </source>
</evidence>
<keyword evidence="1" id="KW-1133">Transmembrane helix</keyword>
<reference evidence="2 3" key="1">
    <citation type="journal article" date="2020" name="Viruses">
        <title>Diversity and Host Interactions Among Virulent and Temperate Baltic Sea Flavobacterium Phages.</title>
        <authorList>
            <person name="Nilsson E."/>
            <person name="Bayfield O.W."/>
            <person name="Lundin D."/>
            <person name="Antson A.A."/>
            <person name="Holmfeldt K."/>
        </authorList>
    </citation>
    <scope>NUCLEOTIDE SEQUENCE [LARGE SCALE GENOMIC DNA]</scope>
</reference>
<accession>A0A6B9LE26</accession>
<dbReference type="Proteomes" id="UP000465108">
    <property type="component" value="Segment"/>
</dbReference>
<organism evidence="2 3">
    <name type="scientific">Flavobacterium phage vB_FspS_mymlan6-1</name>
    <dbReference type="NCBI Taxonomy" id="2686266"/>
    <lineage>
        <taxon>Viruses</taxon>
        <taxon>Duplodnaviria</taxon>
        <taxon>Heunggongvirae</taxon>
        <taxon>Uroviricota</taxon>
        <taxon>Caudoviricetes</taxon>
        <taxon>Muminvirus</taxon>
        <taxon>Muminvirus mymlan</taxon>
    </lineage>
</organism>
<keyword evidence="1" id="KW-0472">Membrane</keyword>
<sequence length="44" mass="4947">MECSITANVLVALCLFAPCTMLQFNKKLNRQIAQNRCYKLAAVN</sequence>
<gene>
    <name evidence="2" type="ORF">mymlan61_gp006</name>
</gene>
<keyword evidence="1" id="KW-0812">Transmembrane</keyword>
<evidence type="ECO:0000313" key="2">
    <source>
        <dbReference type="EMBL" id="QHB40080.1"/>
    </source>
</evidence>
<proteinExistence type="predicted"/>
<feature type="transmembrane region" description="Helical" evidence="1">
    <location>
        <begin position="6"/>
        <end position="24"/>
    </location>
</feature>
<protein>
    <submittedName>
        <fullName evidence="2">Uncharacterized protein</fullName>
    </submittedName>
</protein>
<name>A0A6B9LE26_9CAUD</name>